<dbReference type="Pfam" id="PF00557">
    <property type="entry name" value="Peptidase_M24"/>
    <property type="match status" value="1"/>
</dbReference>
<feature type="domain" description="Peptidase M24" evidence="1">
    <location>
        <begin position="2"/>
        <end position="81"/>
    </location>
</feature>
<feature type="non-terminal residue" evidence="2">
    <location>
        <position position="1"/>
    </location>
</feature>
<feature type="non-terminal residue" evidence="2">
    <location>
        <position position="82"/>
    </location>
</feature>
<accession>A0A6D1AJ41</accession>
<comment type="caution">
    <text evidence="2">The sequence shown here is derived from an EMBL/GenBank/DDBJ whole genome shotgun (WGS) entry which is preliminary data.</text>
</comment>
<dbReference type="InterPro" id="IPR000994">
    <property type="entry name" value="Pept_M24"/>
</dbReference>
<name>A0A6D1AJ41_ECOLX</name>
<reference evidence="2" key="1">
    <citation type="submission" date="2020-02" db="EMBL/GenBank/DDBJ databases">
        <title>Investigating the Use of Bacteriophages as New Decolonization Strategy for Intestinal Carriage of CTX-M-15-producing ST131 Escherichia coli: an In Vitro Continuous Culture System Model.</title>
        <authorList>
            <person name="Bernasconi O.J."/>
            <person name="Campos-Madueno E.I."/>
            <person name="Dona V."/>
            <person name="Perreten V."/>
            <person name="Carattoli A."/>
            <person name="Endimiani A."/>
        </authorList>
    </citation>
    <scope>NUCLEOTIDE SEQUENCE</scope>
    <source>
        <strain evidence="2">4901.28</strain>
    </source>
</reference>
<gene>
    <name evidence="2" type="ORF">G3563_29685</name>
</gene>
<dbReference type="SUPFAM" id="SSF55920">
    <property type="entry name" value="Creatinase/aminopeptidase"/>
    <property type="match status" value="1"/>
</dbReference>
<dbReference type="PANTHER" id="PTHR43330:SF27">
    <property type="entry name" value="METHIONINE AMINOPEPTIDASE"/>
    <property type="match status" value="1"/>
</dbReference>
<protein>
    <submittedName>
        <fullName evidence="2">M24 family metallopeptidase</fullName>
    </submittedName>
</protein>
<dbReference type="Gene3D" id="3.90.230.10">
    <property type="entry name" value="Creatinase/methionine aminopeptidase superfamily"/>
    <property type="match status" value="1"/>
</dbReference>
<proteinExistence type="predicted"/>
<dbReference type="AlphaFoldDB" id="A0A6D1AJ41"/>
<evidence type="ECO:0000259" key="1">
    <source>
        <dbReference type="Pfam" id="PF00557"/>
    </source>
</evidence>
<dbReference type="EMBL" id="JAAHTE010000838">
    <property type="protein sequence ID" value="NEU03105.1"/>
    <property type="molecule type" value="Genomic_DNA"/>
</dbReference>
<dbReference type="GO" id="GO:0005829">
    <property type="term" value="C:cytosol"/>
    <property type="evidence" value="ECO:0007669"/>
    <property type="project" value="TreeGrafter"/>
</dbReference>
<organism evidence="2">
    <name type="scientific">Escherichia coli</name>
    <dbReference type="NCBI Taxonomy" id="562"/>
    <lineage>
        <taxon>Bacteria</taxon>
        <taxon>Pseudomonadati</taxon>
        <taxon>Pseudomonadota</taxon>
        <taxon>Gammaproteobacteria</taxon>
        <taxon>Enterobacterales</taxon>
        <taxon>Enterobacteriaceae</taxon>
        <taxon>Escherichia</taxon>
    </lineage>
</organism>
<dbReference type="GO" id="GO:0070006">
    <property type="term" value="F:metalloaminopeptidase activity"/>
    <property type="evidence" value="ECO:0007669"/>
    <property type="project" value="TreeGrafter"/>
</dbReference>
<dbReference type="InterPro" id="IPR036005">
    <property type="entry name" value="Creatinase/aminopeptidase-like"/>
</dbReference>
<sequence>IIKVAKLAFEAGLAAIKPGARVGDISYAIGEVIKNNNLYTPKEYTGHGIGKELHEDPYIPNEGKKGTGILLKDNMVICIEPM</sequence>
<evidence type="ECO:0000313" key="2">
    <source>
        <dbReference type="EMBL" id="NEU03105.1"/>
    </source>
</evidence>
<dbReference type="PANTHER" id="PTHR43330">
    <property type="entry name" value="METHIONINE AMINOPEPTIDASE"/>
    <property type="match status" value="1"/>
</dbReference>